<dbReference type="Gene3D" id="2.40.170.20">
    <property type="entry name" value="TonB-dependent receptor, beta-barrel domain"/>
    <property type="match status" value="1"/>
</dbReference>
<evidence type="ECO:0000256" key="6">
    <source>
        <dbReference type="ARBA" id="ARBA00023077"/>
    </source>
</evidence>
<dbReference type="Gene3D" id="2.170.130.10">
    <property type="entry name" value="TonB-dependent receptor, plug domain"/>
    <property type="match status" value="1"/>
</dbReference>
<dbReference type="InterPro" id="IPR000531">
    <property type="entry name" value="Beta-barrel_TonB"/>
</dbReference>
<keyword evidence="8 14" id="KW-0675">Receptor</keyword>
<dbReference type="Pfam" id="PF00593">
    <property type="entry name" value="TonB_dep_Rec_b-barrel"/>
    <property type="match status" value="1"/>
</dbReference>
<evidence type="ECO:0000256" key="3">
    <source>
        <dbReference type="ARBA" id="ARBA00022452"/>
    </source>
</evidence>
<dbReference type="SUPFAM" id="SSF56935">
    <property type="entry name" value="Porins"/>
    <property type="match status" value="1"/>
</dbReference>
<dbReference type="GO" id="GO:0009279">
    <property type="term" value="C:cell outer membrane"/>
    <property type="evidence" value="ECO:0007669"/>
    <property type="project" value="UniProtKB-SubCell"/>
</dbReference>
<evidence type="ECO:0000313" key="14">
    <source>
        <dbReference type="EMBL" id="SFE32771.1"/>
    </source>
</evidence>
<dbReference type="Pfam" id="PF07715">
    <property type="entry name" value="Plug"/>
    <property type="match status" value="1"/>
</dbReference>
<dbReference type="Pfam" id="PF13715">
    <property type="entry name" value="CarbopepD_reg_2"/>
    <property type="match status" value="1"/>
</dbReference>
<evidence type="ECO:0000259" key="12">
    <source>
        <dbReference type="Pfam" id="PF00593"/>
    </source>
</evidence>
<evidence type="ECO:0000259" key="13">
    <source>
        <dbReference type="Pfam" id="PF07715"/>
    </source>
</evidence>
<keyword evidence="5" id="KW-0732">Signal</keyword>
<dbReference type="PANTHER" id="PTHR30069:SF29">
    <property type="entry name" value="HEMOGLOBIN AND HEMOGLOBIN-HAPTOGLOBIN-BINDING PROTEIN 1-RELATED"/>
    <property type="match status" value="1"/>
</dbReference>
<evidence type="ECO:0000256" key="9">
    <source>
        <dbReference type="ARBA" id="ARBA00023237"/>
    </source>
</evidence>
<keyword evidence="4 10" id="KW-0812">Transmembrane</keyword>
<feature type="domain" description="TonB-dependent receptor plug" evidence="13">
    <location>
        <begin position="163"/>
        <end position="264"/>
    </location>
</feature>
<evidence type="ECO:0000256" key="11">
    <source>
        <dbReference type="RuleBase" id="RU003357"/>
    </source>
</evidence>
<evidence type="ECO:0000256" key="8">
    <source>
        <dbReference type="ARBA" id="ARBA00023170"/>
    </source>
</evidence>
<protein>
    <submittedName>
        <fullName evidence="14">Outer membrane cobalamin receptor protein</fullName>
    </submittedName>
</protein>
<reference evidence="14 15" key="1">
    <citation type="submission" date="2016-10" db="EMBL/GenBank/DDBJ databases">
        <authorList>
            <person name="de Groot N.N."/>
        </authorList>
    </citation>
    <scope>NUCLEOTIDE SEQUENCE [LARGE SCALE GENOMIC DNA]</scope>
    <source>
        <strain evidence="14 15">ATCC 51969</strain>
    </source>
</reference>
<dbReference type="InterPro" id="IPR039426">
    <property type="entry name" value="TonB-dep_rcpt-like"/>
</dbReference>
<gene>
    <name evidence="14" type="ORF">SAMN03003324_00097</name>
</gene>
<dbReference type="InterPro" id="IPR008969">
    <property type="entry name" value="CarboxyPept-like_regulatory"/>
</dbReference>
<dbReference type="PROSITE" id="PS52016">
    <property type="entry name" value="TONB_DEPENDENT_REC_3"/>
    <property type="match status" value="1"/>
</dbReference>
<comment type="similarity">
    <text evidence="10 11">Belongs to the TonB-dependent receptor family.</text>
</comment>
<comment type="subcellular location">
    <subcellularLocation>
        <location evidence="1 10">Cell outer membrane</location>
        <topology evidence="1 10">Multi-pass membrane protein</topology>
    </subcellularLocation>
</comment>
<evidence type="ECO:0000256" key="5">
    <source>
        <dbReference type="ARBA" id="ARBA00022729"/>
    </source>
</evidence>
<dbReference type="STRING" id="34086.SAMN04488084_101642"/>
<keyword evidence="2 10" id="KW-0813">Transport</keyword>
<dbReference type="InterPro" id="IPR012910">
    <property type="entry name" value="Plug_dom"/>
</dbReference>
<evidence type="ECO:0000256" key="7">
    <source>
        <dbReference type="ARBA" id="ARBA00023136"/>
    </source>
</evidence>
<organism evidence="14 15">
    <name type="scientific">Pedobacter antarcticus</name>
    <dbReference type="NCBI Taxonomy" id="34086"/>
    <lineage>
        <taxon>Bacteria</taxon>
        <taxon>Pseudomonadati</taxon>
        <taxon>Bacteroidota</taxon>
        <taxon>Sphingobacteriia</taxon>
        <taxon>Sphingobacteriales</taxon>
        <taxon>Sphingobacteriaceae</taxon>
        <taxon>Pedobacter</taxon>
    </lineage>
</organism>
<evidence type="ECO:0000256" key="10">
    <source>
        <dbReference type="PROSITE-ProRule" id="PRU01360"/>
    </source>
</evidence>
<evidence type="ECO:0000256" key="2">
    <source>
        <dbReference type="ARBA" id="ARBA00022448"/>
    </source>
</evidence>
<evidence type="ECO:0000256" key="1">
    <source>
        <dbReference type="ARBA" id="ARBA00004571"/>
    </source>
</evidence>
<dbReference type="SUPFAM" id="SSF49464">
    <property type="entry name" value="Carboxypeptidase regulatory domain-like"/>
    <property type="match status" value="1"/>
</dbReference>
<feature type="domain" description="TonB-dependent receptor-like beta-barrel" evidence="12">
    <location>
        <begin position="399"/>
        <end position="790"/>
    </location>
</feature>
<evidence type="ECO:0000256" key="4">
    <source>
        <dbReference type="ARBA" id="ARBA00022692"/>
    </source>
</evidence>
<name>A0A1I1ZM52_9SPHI</name>
<dbReference type="InterPro" id="IPR037066">
    <property type="entry name" value="Plug_dom_sf"/>
</dbReference>
<dbReference type="GO" id="GO:0015344">
    <property type="term" value="F:siderophore uptake transmembrane transporter activity"/>
    <property type="evidence" value="ECO:0007669"/>
    <property type="project" value="TreeGrafter"/>
</dbReference>
<dbReference type="InterPro" id="IPR036942">
    <property type="entry name" value="Beta-barrel_TonB_sf"/>
</dbReference>
<dbReference type="EMBL" id="FONS01000001">
    <property type="protein sequence ID" value="SFE32771.1"/>
    <property type="molecule type" value="Genomic_DNA"/>
</dbReference>
<accession>A0A1I1ZM52</accession>
<dbReference type="PANTHER" id="PTHR30069">
    <property type="entry name" value="TONB-DEPENDENT OUTER MEMBRANE RECEPTOR"/>
    <property type="match status" value="1"/>
</dbReference>
<sequence length="820" mass="92765">MERDGNLKPWGSLFCKTAETVVQRFYKRQLLNDIKSYMQIKQLLLVILLILFHNQQLVAQQNATQKFSGTVSSDDGLPIPGATVKIGEYIRVTDNKGEFSFDQIIPKSYTISIVYIGFKPIRKSITIGEKQKNRIEFVMDATTHELKNVDVVGRTKVTEVNRQAFNVTALDATKMHNSTLDIAGALDRVAGVRVRETGGLGSNFNLSLNGFSGNHIRFFLDGVPMDNFGSSFQINNIPINIAERIEVYKGVVPMWLGADALGGAVNIVTGDRFRNYIDVSYSIGSFNTHRSVINAAATSKSGFTVQLNAFQNFSDNNYKVTVDASDINTGQYSPGTRVKRFHDQYHNETVIANVGVVDKSFADKLLFGVTLGQNYKEIQTGARMVSVFGQWHRRGNMIMPTLKYQKKDLIKGLDLNFNANYNFGKEQNIDTAYRRYDWFGNYKQYEGKGSERTRTMYKYGNNAGLATTMLNYKLNDNHSFALSNVFSTFDRKGSDEINPSNNAYEQKQKTNKNILGLGYMFNTADHWSLNLFSKYIIQNSIVGQQNLNQTTTQSQFGYGLATSYNFNRNLQLKASYEKANRMPEATEIFGDVENFEGNSNLKPEVSDNVNVGLMYSFSLQDVNRFSISANAIYRNASNFIYYQFNQNQSKLVAGNRDGVTNFGGDIEARYSFKDWLTAGVNVTYQNIINQQEYEGNPPVLSPVYKDRMPNIPFLYGNGDVAFSFKNVGKKGNNLSFGYNLLYVHAFYLYWPSRGTSGDKYGIPKQLSHDVNLLYSLKNGRYNISAECKNLNDALLYDNFSLQKPSRAFYLKLRYFINKTA</sequence>
<dbReference type="GO" id="GO:0044718">
    <property type="term" value="P:siderophore transmembrane transport"/>
    <property type="evidence" value="ECO:0007669"/>
    <property type="project" value="TreeGrafter"/>
</dbReference>
<dbReference type="RefSeq" id="WP_234797475.1">
    <property type="nucleotide sequence ID" value="NZ_FNGZ01000001.1"/>
</dbReference>
<dbReference type="Gene3D" id="2.60.40.1120">
    <property type="entry name" value="Carboxypeptidase-like, regulatory domain"/>
    <property type="match status" value="1"/>
</dbReference>
<keyword evidence="6 11" id="KW-0798">TonB box</keyword>
<dbReference type="Proteomes" id="UP000183129">
    <property type="component" value="Unassembled WGS sequence"/>
</dbReference>
<dbReference type="AlphaFoldDB" id="A0A1I1ZM52"/>
<keyword evidence="7 10" id="KW-0472">Membrane</keyword>
<proteinExistence type="inferred from homology"/>
<keyword evidence="9 10" id="KW-0998">Cell outer membrane</keyword>
<keyword evidence="3 10" id="KW-1134">Transmembrane beta strand</keyword>
<evidence type="ECO:0000313" key="15">
    <source>
        <dbReference type="Proteomes" id="UP000183129"/>
    </source>
</evidence>